<organism evidence="1 2">
    <name type="scientific">Cirrhinus mrigala</name>
    <name type="common">Mrigala</name>
    <dbReference type="NCBI Taxonomy" id="683832"/>
    <lineage>
        <taxon>Eukaryota</taxon>
        <taxon>Metazoa</taxon>
        <taxon>Chordata</taxon>
        <taxon>Craniata</taxon>
        <taxon>Vertebrata</taxon>
        <taxon>Euteleostomi</taxon>
        <taxon>Actinopterygii</taxon>
        <taxon>Neopterygii</taxon>
        <taxon>Teleostei</taxon>
        <taxon>Ostariophysi</taxon>
        <taxon>Cypriniformes</taxon>
        <taxon>Cyprinidae</taxon>
        <taxon>Labeoninae</taxon>
        <taxon>Labeonini</taxon>
        <taxon>Cirrhinus</taxon>
    </lineage>
</organism>
<name>A0ABD0MSU9_CIRMR</name>
<comment type="caution">
    <text evidence="1">The sequence shown here is derived from an EMBL/GenBank/DDBJ whole genome shotgun (WGS) entry which is preliminary data.</text>
</comment>
<keyword evidence="2" id="KW-1185">Reference proteome</keyword>
<accession>A0ABD0MSU9</accession>
<sequence>RITYVSHTTGKSAAPPLEGLAALRYHTHWTRRVKFKRRSARLYLITKRTKVYCCLFSTNAASSQQIHRLVTT</sequence>
<gene>
    <name evidence="1" type="ORF">M9458_052624</name>
</gene>
<proteinExistence type="predicted"/>
<evidence type="ECO:0000313" key="2">
    <source>
        <dbReference type="Proteomes" id="UP001529510"/>
    </source>
</evidence>
<feature type="non-terminal residue" evidence="1">
    <location>
        <position position="1"/>
    </location>
</feature>
<dbReference type="EMBL" id="JAMKFB020000193">
    <property type="protein sequence ID" value="KAL0152070.1"/>
    <property type="molecule type" value="Genomic_DNA"/>
</dbReference>
<dbReference type="AlphaFoldDB" id="A0ABD0MSU9"/>
<protein>
    <submittedName>
        <fullName evidence="1">Uncharacterized protein</fullName>
    </submittedName>
</protein>
<evidence type="ECO:0000313" key="1">
    <source>
        <dbReference type="EMBL" id="KAL0152070.1"/>
    </source>
</evidence>
<reference evidence="1 2" key="1">
    <citation type="submission" date="2024-05" db="EMBL/GenBank/DDBJ databases">
        <title>Genome sequencing and assembly of Indian major carp, Cirrhinus mrigala (Hamilton, 1822).</title>
        <authorList>
            <person name="Mohindra V."/>
            <person name="Chowdhury L.M."/>
            <person name="Lal K."/>
            <person name="Jena J.K."/>
        </authorList>
    </citation>
    <scope>NUCLEOTIDE SEQUENCE [LARGE SCALE GENOMIC DNA]</scope>
    <source>
        <strain evidence="1">CM1030</strain>
        <tissue evidence="1">Blood</tissue>
    </source>
</reference>
<dbReference type="Proteomes" id="UP001529510">
    <property type="component" value="Unassembled WGS sequence"/>
</dbReference>